<feature type="transmembrane region" description="Helical" evidence="9">
    <location>
        <begin position="197"/>
        <end position="219"/>
    </location>
</feature>
<evidence type="ECO:0000256" key="3">
    <source>
        <dbReference type="ARBA" id="ARBA00022448"/>
    </source>
</evidence>
<reference evidence="11 12" key="1">
    <citation type="submission" date="2019-01" db="EMBL/GenBank/DDBJ databases">
        <authorList>
            <person name="Chen W.-M."/>
        </authorList>
    </citation>
    <scope>NUCLEOTIDE SEQUENCE [LARGE SCALE GENOMIC DNA]</scope>
    <source>
        <strain evidence="11 12">KYPY4</strain>
    </source>
</reference>
<keyword evidence="12" id="KW-1185">Reference proteome</keyword>
<comment type="subcellular location">
    <subcellularLocation>
        <location evidence="1">Cell inner membrane</location>
        <topology evidence="1">Multi-pass membrane protein</topology>
    </subcellularLocation>
    <subcellularLocation>
        <location evidence="9">Cell membrane</location>
        <topology evidence="9">Multi-pass membrane protein</topology>
    </subcellularLocation>
</comment>
<proteinExistence type="inferred from homology"/>
<dbReference type="GO" id="GO:0022857">
    <property type="term" value="F:transmembrane transporter activity"/>
    <property type="evidence" value="ECO:0007669"/>
    <property type="project" value="InterPro"/>
</dbReference>
<protein>
    <submittedName>
        <fullName evidence="11">ABC transporter permease</fullName>
    </submittedName>
</protein>
<evidence type="ECO:0000256" key="5">
    <source>
        <dbReference type="ARBA" id="ARBA00022519"/>
    </source>
</evidence>
<evidence type="ECO:0000256" key="4">
    <source>
        <dbReference type="ARBA" id="ARBA00022475"/>
    </source>
</evidence>
<evidence type="ECO:0000313" key="12">
    <source>
        <dbReference type="Proteomes" id="UP000285575"/>
    </source>
</evidence>
<dbReference type="InterPro" id="IPR000515">
    <property type="entry name" value="MetI-like"/>
</dbReference>
<gene>
    <name evidence="11" type="ORF">EOE66_14550</name>
</gene>
<name>A0A437RFV0_9BURK</name>
<evidence type="ECO:0000256" key="8">
    <source>
        <dbReference type="ARBA" id="ARBA00023136"/>
    </source>
</evidence>
<dbReference type="NCBIfam" id="TIGR01726">
    <property type="entry name" value="HEQRo_perm_3TM"/>
    <property type="match status" value="1"/>
</dbReference>
<dbReference type="GO" id="GO:0006865">
    <property type="term" value="P:amino acid transport"/>
    <property type="evidence" value="ECO:0007669"/>
    <property type="project" value="TreeGrafter"/>
</dbReference>
<organism evidence="11 12">
    <name type="scientific">Rubrivivax rivuli</name>
    <dbReference type="NCBI Taxonomy" id="1862385"/>
    <lineage>
        <taxon>Bacteria</taxon>
        <taxon>Pseudomonadati</taxon>
        <taxon>Pseudomonadota</taxon>
        <taxon>Betaproteobacteria</taxon>
        <taxon>Burkholderiales</taxon>
        <taxon>Sphaerotilaceae</taxon>
        <taxon>Rubrivivax</taxon>
    </lineage>
</organism>
<comment type="similarity">
    <text evidence="2">Belongs to the binding-protein-dependent transport system permease family. HisMQ subfamily.</text>
</comment>
<evidence type="ECO:0000256" key="7">
    <source>
        <dbReference type="ARBA" id="ARBA00022989"/>
    </source>
</evidence>
<dbReference type="OrthoDB" id="7026155at2"/>
<dbReference type="PANTHER" id="PTHR30614:SF10">
    <property type="entry name" value="ARGININE ABC TRANSPORTER PERMEASE PROTEIN ARTM"/>
    <property type="match status" value="1"/>
</dbReference>
<keyword evidence="5" id="KW-0997">Cell inner membrane</keyword>
<feature type="transmembrane region" description="Helical" evidence="9">
    <location>
        <begin position="20"/>
        <end position="43"/>
    </location>
</feature>
<evidence type="ECO:0000256" key="6">
    <source>
        <dbReference type="ARBA" id="ARBA00022692"/>
    </source>
</evidence>
<evidence type="ECO:0000256" key="9">
    <source>
        <dbReference type="RuleBase" id="RU363032"/>
    </source>
</evidence>
<evidence type="ECO:0000256" key="2">
    <source>
        <dbReference type="ARBA" id="ARBA00010072"/>
    </source>
</evidence>
<evidence type="ECO:0000256" key="1">
    <source>
        <dbReference type="ARBA" id="ARBA00004429"/>
    </source>
</evidence>
<keyword evidence="4" id="KW-1003">Cell membrane</keyword>
<dbReference type="Proteomes" id="UP000285575">
    <property type="component" value="Unassembled WGS sequence"/>
</dbReference>
<dbReference type="PROSITE" id="PS50928">
    <property type="entry name" value="ABC_TM1"/>
    <property type="match status" value="1"/>
</dbReference>
<sequence length="247" mass="27567">MMIDWDVIRQSLPDFGQGLLMSLQLLGLCLATGFVLSVPLAIARVSARRWLSVPVWTFTYVIRGTPLLVQVFIVYYGLAQFEAVRESFAWPMLREAWFCAWLAFSINTTAYTTEIIAGALKATPAGELEAARAYGLRGWRLYRRILLPSALRRALPQYGNEVVSLMHATSIANTVTLVDVTRVARDVYANHLLPVEAFGTAALVYFVLTFAMVGSFRALEHRFLRHLRPQRTGNPSPAPRLAPVATP</sequence>
<dbReference type="CDD" id="cd06261">
    <property type="entry name" value="TM_PBP2"/>
    <property type="match status" value="1"/>
</dbReference>
<dbReference type="InterPro" id="IPR043429">
    <property type="entry name" value="ArtM/GltK/GlnP/TcyL/YhdX-like"/>
</dbReference>
<dbReference type="PANTHER" id="PTHR30614">
    <property type="entry name" value="MEMBRANE COMPONENT OF AMINO ACID ABC TRANSPORTER"/>
    <property type="match status" value="1"/>
</dbReference>
<feature type="domain" description="ABC transmembrane type-1" evidence="10">
    <location>
        <begin position="19"/>
        <end position="216"/>
    </location>
</feature>
<feature type="transmembrane region" description="Helical" evidence="9">
    <location>
        <begin position="55"/>
        <end position="78"/>
    </location>
</feature>
<evidence type="ECO:0000259" key="10">
    <source>
        <dbReference type="PROSITE" id="PS50928"/>
    </source>
</evidence>
<dbReference type="Gene3D" id="1.10.3720.10">
    <property type="entry name" value="MetI-like"/>
    <property type="match status" value="1"/>
</dbReference>
<dbReference type="Pfam" id="PF00528">
    <property type="entry name" value="BPD_transp_1"/>
    <property type="match status" value="1"/>
</dbReference>
<keyword evidence="8 9" id="KW-0472">Membrane</keyword>
<dbReference type="AlphaFoldDB" id="A0A437RFV0"/>
<comment type="caution">
    <text evidence="11">The sequence shown here is derived from an EMBL/GenBank/DDBJ whole genome shotgun (WGS) entry which is preliminary data.</text>
</comment>
<dbReference type="InterPro" id="IPR035906">
    <property type="entry name" value="MetI-like_sf"/>
</dbReference>
<evidence type="ECO:0000313" key="11">
    <source>
        <dbReference type="EMBL" id="RVU45650.1"/>
    </source>
</evidence>
<dbReference type="GO" id="GO:0043190">
    <property type="term" value="C:ATP-binding cassette (ABC) transporter complex"/>
    <property type="evidence" value="ECO:0007669"/>
    <property type="project" value="InterPro"/>
</dbReference>
<dbReference type="EMBL" id="SACR01000004">
    <property type="protein sequence ID" value="RVU45650.1"/>
    <property type="molecule type" value="Genomic_DNA"/>
</dbReference>
<dbReference type="InterPro" id="IPR010065">
    <property type="entry name" value="AA_ABC_transptr_permease_3TM"/>
</dbReference>
<dbReference type="SUPFAM" id="SSF161098">
    <property type="entry name" value="MetI-like"/>
    <property type="match status" value="1"/>
</dbReference>
<keyword evidence="3 9" id="KW-0813">Transport</keyword>
<keyword evidence="7 9" id="KW-1133">Transmembrane helix</keyword>
<accession>A0A437RFV0</accession>
<keyword evidence="6 9" id="KW-0812">Transmembrane</keyword>